<sequence>MLSANTDKDIYNADQAGLCYNMLPDRTLAMRGESCSGRKVSEERVTVLFCANTDGSDKWRLFIIGKSKRPCCFKKQECLPVVYTANGKAWVTQQFFASWLKRFSEAMVTEKRRVVLILDNCSAHNVQPQLTAVSLKLLPANTTAKSQPLNQSVIATVKALYKRMCKRVILKLQ</sequence>
<dbReference type="EMBL" id="JABSTQ010010781">
    <property type="protein sequence ID" value="KAG0417960.1"/>
    <property type="molecule type" value="Genomic_DNA"/>
</dbReference>
<comment type="caution">
    <text evidence="1">The sequence shown here is derived from an EMBL/GenBank/DDBJ whole genome shotgun (WGS) entry which is preliminary data.</text>
</comment>
<evidence type="ECO:0000313" key="1">
    <source>
        <dbReference type="EMBL" id="KAG0417960.1"/>
    </source>
</evidence>
<organism evidence="1 2">
    <name type="scientific">Ixodes persulcatus</name>
    <name type="common">Taiga tick</name>
    <dbReference type="NCBI Taxonomy" id="34615"/>
    <lineage>
        <taxon>Eukaryota</taxon>
        <taxon>Metazoa</taxon>
        <taxon>Ecdysozoa</taxon>
        <taxon>Arthropoda</taxon>
        <taxon>Chelicerata</taxon>
        <taxon>Arachnida</taxon>
        <taxon>Acari</taxon>
        <taxon>Parasitiformes</taxon>
        <taxon>Ixodida</taxon>
        <taxon>Ixodoidea</taxon>
        <taxon>Ixodidae</taxon>
        <taxon>Ixodinae</taxon>
        <taxon>Ixodes</taxon>
    </lineage>
</organism>
<protein>
    <submittedName>
        <fullName evidence="1">Uncharacterized protein</fullName>
    </submittedName>
</protein>
<keyword evidence="2" id="KW-1185">Reference proteome</keyword>
<reference evidence="1 2" key="1">
    <citation type="journal article" date="2020" name="Cell">
        <title>Large-Scale Comparative Analyses of Tick Genomes Elucidate Their Genetic Diversity and Vector Capacities.</title>
        <authorList>
            <consortium name="Tick Genome and Microbiome Consortium (TIGMIC)"/>
            <person name="Jia N."/>
            <person name="Wang J."/>
            <person name="Shi W."/>
            <person name="Du L."/>
            <person name="Sun Y."/>
            <person name="Zhan W."/>
            <person name="Jiang J.F."/>
            <person name="Wang Q."/>
            <person name="Zhang B."/>
            <person name="Ji P."/>
            <person name="Bell-Sakyi L."/>
            <person name="Cui X.M."/>
            <person name="Yuan T.T."/>
            <person name="Jiang B.G."/>
            <person name="Yang W.F."/>
            <person name="Lam T.T."/>
            <person name="Chang Q.C."/>
            <person name="Ding S.J."/>
            <person name="Wang X.J."/>
            <person name="Zhu J.G."/>
            <person name="Ruan X.D."/>
            <person name="Zhao L."/>
            <person name="Wei J.T."/>
            <person name="Ye R.Z."/>
            <person name="Que T.C."/>
            <person name="Du C.H."/>
            <person name="Zhou Y.H."/>
            <person name="Cheng J.X."/>
            <person name="Dai P.F."/>
            <person name="Guo W.B."/>
            <person name="Han X.H."/>
            <person name="Huang E.J."/>
            <person name="Li L.F."/>
            <person name="Wei W."/>
            <person name="Gao Y.C."/>
            <person name="Liu J.Z."/>
            <person name="Shao H.Z."/>
            <person name="Wang X."/>
            <person name="Wang C.C."/>
            <person name="Yang T.C."/>
            <person name="Huo Q.B."/>
            <person name="Li W."/>
            <person name="Chen H.Y."/>
            <person name="Chen S.E."/>
            <person name="Zhou L.G."/>
            <person name="Ni X.B."/>
            <person name="Tian J.H."/>
            <person name="Sheng Y."/>
            <person name="Liu T."/>
            <person name="Pan Y.S."/>
            <person name="Xia L.Y."/>
            <person name="Li J."/>
            <person name="Zhao F."/>
            <person name="Cao W.C."/>
        </authorList>
    </citation>
    <scope>NUCLEOTIDE SEQUENCE [LARGE SCALE GENOMIC DNA]</scope>
    <source>
        <strain evidence="1">Iper-2018</strain>
    </source>
</reference>
<gene>
    <name evidence="1" type="ORF">HPB47_005236</name>
</gene>
<accession>A0AC60PDZ7</accession>
<dbReference type="Proteomes" id="UP000805193">
    <property type="component" value="Unassembled WGS sequence"/>
</dbReference>
<name>A0AC60PDZ7_IXOPE</name>
<proteinExistence type="predicted"/>
<evidence type="ECO:0000313" key="2">
    <source>
        <dbReference type="Proteomes" id="UP000805193"/>
    </source>
</evidence>